<organism evidence="1 2">
    <name type="scientific">Weissella confusa</name>
    <name type="common">Lactobacillus confusus</name>
    <dbReference type="NCBI Taxonomy" id="1583"/>
    <lineage>
        <taxon>Bacteria</taxon>
        <taxon>Bacillati</taxon>
        <taxon>Bacillota</taxon>
        <taxon>Bacilli</taxon>
        <taxon>Lactobacillales</taxon>
        <taxon>Lactobacillaceae</taxon>
        <taxon>Weissella</taxon>
    </lineage>
</organism>
<accession>A0A923NH60</accession>
<dbReference type="EMBL" id="JACSZT010000006">
    <property type="protein sequence ID" value="MBC6498688.1"/>
    <property type="molecule type" value="Genomic_DNA"/>
</dbReference>
<protein>
    <submittedName>
        <fullName evidence="1">Uncharacterized protein</fullName>
    </submittedName>
</protein>
<sequence>MDRAILVTDFQDIQALNKLFESGYKVQSADNNGVYILEHDELEAEPIKDVERTTKQPHVRIEFDDIRDVPKVWVDGELIAGVDDKPLISLMVDWKTDTENQNHKGFDINYFDKTDKRGQSKGFHQATVI</sequence>
<dbReference type="AlphaFoldDB" id="A0A923NH60"/>
<evidence type="ECO:0000313" key="1">
    <source>
        <dbReference type="EMBL" id="MBC6498688.1"/>
    </source>
</evidence>
<gene>
    <name evidence="1" type="ORF">H7R52_08360</name>
</gene>
<name>A0A923NH60_WEICO</name>
<evidence type="ECO:0000313" key="2">
    <source>
        <dbReference type="Proteomes" id="UP000650485"/>
    </source>
</evidence>
<comment type="caution">
    <text evidence="1">The sequence shown here is derived from an EMBL/GenBank/DDBJ whole genome shotgun (WGS) entry which is preliminary data.</text>
</comment>
<reference evidence="1" key="1">
    <citation type="submission" date="2020-08" db="EMBL/GenBank/DDBJ databases">
        <title>Complete genome sequence of Weissella confusa strain FS54 provides insights into metabolic potential.</title>
        <authorList>
            <person name="Fhoula I."/>
            <person name="Najjari A."/>
            <person name="Lekired A."/>
            <person name="Bessrour-Aouam N."/>
            <person name="Jaballah S."/>
            <person name="Klibi N."/>
            <person name="Ouzari H.-I."/>
        </authorList>
    </citation>
    <scope>NUCLEOTIDE SEQUENCE</scope>
    <source>
        <strain evidence="1">FS54</strain>
    </source>
</reference>
<proteinExistence type="predicted"/>
<dbReference type="Proteomes" id="UP000650485">
    <property type="component" value="Unassembled WGS sequence"/>
</dbReference>